<sequence>KDNYQREYYLRMTIRSSWSRNILIHQIESKSFERFLTDKKSHNFDKTLPVKMLKKVKSTMKDSYLLDFLEISEDIKEKELERKLLENIKSFLLELGIGFTFIGNQYKIVLGENEYFIDLLFYHRHLRCLIAIDLKIGKFIPEYAGKMNFYLNLLDDKAKLQDENPSIGLILCKEKDNIVVEYALRNIKKPVGVAKYYLTRKLPARLLKQLPSPSVIEDKLRELGEKEK</sequence>
<dbReference type="InterPro" id="IPR011856">
    <property type="entry name" value="tRNA_endonuc-like_dom_sf"/>
</dbReference>
<dbReference type="AlphaFoldDB" id="X1PDR1"/>
<evidence type="ECO:0000313" key="2">
    <source>
        <dbReference type="EMBL" id="GAI37180.1"/>
    </source>
</evidence>
<gene>
    <name evidence="2" type="ORF">S06H3_45968</name>
</gene>
<dbReference type="InterPro" id="IPR009362">
    <property type="entry name" value="YhcG_C"/>
</dbReference>
<dbReference type="PANTHER" id="PTHR30547:SF0">
    <property type="entry name" value="BLR8175 PROTEIN"/>
    <property type="match status" value="1"/>
</dbReference>
<comment type="caution">
    <text evidence="2">The sequence shown here is derived from an EMBL/GenBank/DDBJ whole genome shotgun (WGS) entry which is preliminary data.</text>
</comment>
<reference evidence="2" key="1">
    <citation type="journal article" date="2014" name="Front. Microbiol.">
        <title>High frequency of phylogenetically diverse reductive dehalogenase-homologous genes in deep subseafloor sedimentary metagenomes.</title>
        <authorList>
            <person name="Kawai M."/>
            <person name="Futagami T."/>
            <person name="Toyoda A."/>
            <person name="Takaki Y."/>
            <person name="Nishi S."/>
            <person name="Hori S."/>
            <person name="Arai W."/>
            <person name="Tsubouchi T."/>
            <person name="Morono Y."/>
            <person name="Uchiyama I."/>
            <person name="Ito T."/>
            <person name="Fujiyama A."/>
            <person name="Inagaki F."/>
            <person name="Takami H."/>
        </authorList>
    </citation>
    <scope>NUCLEOTIDE SEQUENCE</scope>
    <source>
        <strain evidence="2">Expedition CK06-06</strain>
    </source>
</reference>
<dbReference type="PANTHER" id="PTHR30547">
    <property type="entry name" value="UNCHARACTERIZED PROTEIN YHCG-RELATED"/>
    <property type="match status" value="1"/>
</dbReference>
<name>X1PDR1_9ZZZZ</name>
<accession>X1PDR1</accession>
<organism evidence="2">
    <name type="scientific">marine sediment metagenome</name>
    <dbReference type="NCBI Taxonomy" id="412755"/>
    <lineage>
        <taxon>unclassified sequences</taxon>
        <taxon>metagenomes</taxon>
        <taxon>ecological metagenomes</taxon>
    </lineage>
</organism>
<dbReference type="EMBL" id="BARV01028756">
    <property type="protein sequence ID" value="GAI37180.1"/>
    <property type="molecule type" value="Genomic_DNA"/>
</dbReference>
<dbReference type="Pfam" id="PF06250">
    <property type="entry name" value="YhcG_C"/>
    <property type="match status" value="1"/>
</dbReference>
<protein>
    <recommendedName>
        <fullName evidence="1">YhcG PDDEXK nuclease domain-containing protein</fullName>
    </recommendedName>
</protein>
<evidence type="ECO:0000259" key="1">
    <source>
        <dbReference type="Pfam" id="PF06250"/>
    </source>
</evidence>
<dbReference type="Gene3D" id="3.40.1350.10">
    <property type="match status" value="1"/>
</dbReference>
<proteinExistence type="predicted"/>
<feature type="non-terminal residue" evidence="2">
    <location>
        <position position="1"/>
    </location>
</feature>
<feature type="domain" description="YhcG PDDEXK nuclease" evidence="1">
    <location>
        <begin position="58"/>
        <end position="211"/>
    </location>
</feature>
<dbReference type="InterPro" id="IPR053148">
    <property type="entry name" value="PD-DEXK-like_domain"/>
</dbReference>
<dbReference type="GO" id="GO:0003676">
    <property type="term" value="F:nucleic acid binding"/>
    <property type="evidence" value="ECO:0007669"/>
    <property type="project" value="InterPro"/>
</dbReference>